<sequence>MSSKKESHGVSRREFLAGAAAMAGAAACATPAAAFAVEKGAIGDWARDGSAQVAAPESRGSNASAPDGTYREHNAASFPANDATPIPPRAVPDEWDLECDVVVVGAGGGGLNAAARAAELGASVICLESMATWGGNAQSAGMCGILGGYSKQEEKRFAFPSYPFDPQALTDWAMDEYHYAADPKLIFRIAEQGGPSLDWMASCGVDWRLGEVPVYVAPKRSTLDHHVLKMKDATDAMFDYGQKRGVAFKFRCPAEALVRDASGRIVGVVAREDFQREIYIHAPRGVILTAGGFCNNKALLERYIPTAAMGCASSYLVGGETGECFRMGLGVGADVSGFNSSASFDGGVDWQAEGGQWARFLYDGMTQLSRQPWLTIDRCGNRLRYMDSRVAEDGANAIYALGDLATIQMTPPGHRSYIVFDANYEDHLAGFAQEHCRKLITPDLEQIDKVPEHYRDWHHGVQDAIDADVLKRRDSLEELERDLGLAEGVLTQAVAHWNECCERGEDDFMYPMPSEWLHPIVEPPFYGCRIGGNLYGTKAGLLINDQMQVVGTDGRVIPGLYAGWHTAGGACGENSYIGDPILGSLMGDVGLAFCGGYLCGTSVIEHEFDADRSDADRSQGGE</sequence>
<evidence type="ECO:0000256" key="2">
    <source>
        <dbReference type="ARBA" id="ARBA00022630"/>
    </source>
</evidence>
<evidence type="ECO:0000313" key="8">
    <source>
        <dbReference type="Proteomes" id="UP000786989"/>
    </source>
</evidence>
<dbReference type="Gene3D" id="3.90.700.10">
    <property type="entry name" value="Succinate dehydrogenase/fumarate reductase flavoprotein, catalytic domain"/>
    <property type="match status" value="1"/>
</dbReference>
<evidence type="ECO:0000256" key="3">
    <source>
        <dbReference type="ARBA" id="ARBA00022827"/>
    </source>
</evidence>
<protein>
    <submittedName>
        <fullName evidence="7">FAD-dependent oxidoreductase</fullName>
    </submittedName>
</protein>
<dbReference type="InterPro" id="IPR036188">
    <property type="entry name" value="FAD/NAD-bd_sf"/>
</dbReference>
<keyword evidence="4" id="KW-0560">Oxidoreductase</keyword>
<dbReference type="AlphaFoldDB" id="A0A9D2UYQ6"/>
<evidence type="ECO:0000259" key="6">
    <source>
        <dbReference type="Pfam" id="PF00890"/>
    </source>
</evidence>
<keyword evidence="3" id="KW-0274">FAD</keyword>
<name>A0A9D2UYQ6_9ACTN</name>
<keyword evidence="2" id="KW-0285">Flavoprotein</keyword>
<dbReference type="InterPro" id="IPR027477">
    <property type="entry name" value="Succ_DH/fumarate_Rdtase_cat_sf"/>
</dbReference>
<evidence type="ECO:0000313" key="7">
    <source>
        <dbReference type="EMBL" id="HJF66606.1"/>
    </source>
</evidence>
<proteinExistence type="predicted"/>
<dbReference type="PANTHER" id="PTHR43400">
    <property type="entry name" value="FUMARATE REDUCTASE"/>
    <property type="match status" value="1"/>
</dbReference>
<dbReference type="Proteomes" id="UP000786989">
    <property type="component" value="Unassembled WGS sequence"/>
</dbReference>
<dbReference type="Gene3D" id="3.50.50.60">
    <property type="entry name" value="FAD/NAD(P)-binding domain"/>
    <property type="match status" value="1"/>
</dbReference>
<reference evidence="7" key="1">
    <citation type="journal article" date="2021" name="PeerJ">
        <title>Extensive microbial diversity within the chicken gut microbiome revealed by metagenomics and culture.</title>
        <authorList>
            <person name="Gilroy R."/>
            <person name="Ravi A."/>
            <person name="Getino M."/>
            <person name="Pursley I."/>
            <person name="Horton D.L."/>
            <person name="Alikhan N.F."/>
            <person name="Baker D."/>
            <person name="Gharbi K."/>
            <person name="Hall N."/>
            <person name="Watson M."/>
            <person name="Adriaenssens E.M."/>
            <person name="Foster-Nyarko E."/>
            <person name="Jarju S."/>
            <person name="Secka A."/>
            <person name="Antonio M."/>
            <person name="Oren A."/>
            <person name="Chaudhuri R.R."/>
            <person name="La Ragione R."/>
            <person name="Hildebrand F."/>
            <person name="Pallen M.J."/>
        </authorList>
    </citation>
    <scope>NUCLEOTIDE SEQUENCE</scope>
    <source>
        <strain evidence="7">ChiGjej6B6-11269</strain>
    </source>
</reference>
<dbReference type="PROSITE" id="PS51257">
    <property type="entry name" value="PROKAR_LIPOPROTEIN"/>
    <property type="match status" value="1"/>
</dbReference>
<dbReference type="SUPFAM" id="SSF56425">
    <property type="entry name" value="Succinate dehydrogenase/fumarate reductase flavoprotein, catalytic domain"/>
    <property type="match status" value="1"/>
</dbReference>
<dbReference type="GO" id="GO:0033765">
    <property type="term" value="F:steroid dehydrogenase activity, acting on the CH-CH group of donors"/>
    <property type="evidence" value="ECO:0007669"/>
    <property type="project" value="UniProtKB-ARBA"/>
</dbReference>
<dbReference type="PRINTS" id="PR00411">
    <property type="entry name" value="PNDRDTASEI"/>
</dbReference>
<feature type="region of interest" description="Disordered" evidence="5">
    <location>
        <begin position="48"/>
        <end position="91"/>
    </location>
</feature>
<dbReference type="PROSITE" id="PS51318">
    <property type="entry name" value="TAT"/>
    <property type="match status" value="1"/>
</dbReference>
<dbReference type="InterPro" id="IPR006311">
    <property type="entry name" value="TAT_signal"/>
</dbReference>
<comment type="caution">
    <text evidence="7">The sequence shown here is derived from an EMBL/GenBank/DDBJ whole genome shotgun (WGS) entry which is preliminary data.</text>
</comment>
<dbReference type="InterPro" id="IPR003953">
    <property type="entry name" value="FAD-dep_OxRdtase_2_FAD-bd"/>
</dbReference>
<reference evidence="7" key="2">
    <citation type="submission" date="2021-09" db="EMBL/GenBank/DDBJ databases">
        <authorList>
            <person name="Gilroy R."/>
        </authorList>
    </citation>
    <scope>NUCLEOTIDE SEQUENCE</scope>
    <source>
        <strain evidence="7">ChiGjej6B6-11269</strain>
    </source>
</reference>
<evidence type="ECO:0000256" key="1">
    <source>
        <dbReference type="ARBA" id="ARBA00001974"/>
    </source>
</evidence>
<dbReference type="PANTHER" id="PTHR43400:SF7">
    <property type="entry name" value="FAD-DEPENDENT OXIDOREDUCTASE 2 FAD BINDING DOMAIN-CONTAINING PROTEIN"/>
    <property type="match status" value="1"/>
</dbReference>
<feature type="domain" description="FAD-dependent oxidoreductase 2 FAD-binding" evidence="6">
    <location>
        <begin position="100"/>
        <end position="562"/>
    </location>
</feature>
<dbReference type="SUPFAM" id="SSF51905">
    <property type="entry name" value="FAD/NAD(P)-binding domain"/>
    <property type="match status" value="1"/>
</dbReference>
<comment type="cofactor">
    <cofactor evidence="1">
        <name>FAD</name>
        <dbReference type="ChEBI" id="CHEBI:57692"/>
    </cofactor>
</comment>
<evidence type="ECO:0000256" key="4">
    <source>
        <dbReference type="ARBA" id="ARBA00023002"/>
    </source>
</evidence>
<evidence type="ECO:0000256" key="5">
    <source>
        <dbReference type="SAM" id="MobiDB-lite"/>
    </source>
</evidence>
<dbReference type="Pfam" id="PF00890">
    <property type="entry name" value="FAD_binding_2"/>
    <property type="match status" value="1"/>
</dbReference>
<gene>
    <name evidence="7" type="ORF">K8U77_10920</name>
</gene>
<organism evidence="7 8">
    <name type="scientific">Slackia equolifaciens</name>
    <dbReference type="NCBI Taxonomy" id="498718"/>
    <lineage>
        <taxon>Bacteria</taxon>
        <taxon>Bacillati</taxon>
        <taxon>Actinomycetota</taxon>
        <taxon>Coriobacteriia</taxon>
        <taxon>Eggerthellales</taxon>
        <taxon>Eggerthellaceae</taxon>
        <taxon>Slackia</taxon>
    </lineage>
</organism>
<accession>A0A9D2UYQ6</accession>
<dbReference type="EMBL" id="DYWI01000208">
    <property type="protein sequence ID" value="HJF66606.1"/>
    <property type="molecule type" value="Genomic_DNA"/>
</dbReference>
<dbReference type="InterPro" id="IPR050315">
    <property type="entry name" value="FAD-oxidoreductase_2"/>
</dbReference>